<proteinExistence type="predicted"/>
<evidence type="ECO:0000259" key="1">
    <source>
        <dbReference type="Pfam" id="PF00198"/>
    </source>
</evidence>
<sequence>MISTWSDPSGPEIYTQIKVRFTNALEFLEKASKETGKKVTVTHLVCRSVGEAVKYFPELNGKLMFGNFVPFDTIDVSCLVALEEGKDLGFICFKDIDHKDLATIYDETQKKVGSIRGKEGEERKIHEKVSAPFKLIPTCVGAIIMETFSWLGGSIGLDLPMFNLKRHPFGCATVTNVGTFNVETIYGPFPPVERIAMLVVISSTRDEAIVVDGQIVVEKVLTMTVTFDNRFIDGHRAAKAASKMKEVLERPGDFLKIS</sequence>
<dbReference type="GO" id="GO:0006086">
    <property type="term" value="P:pyruvate decarboxylation to acetyl-CoA"/>
    <property type="evidence" value="ECO:0007669"/>
    <property type="project" value="InterPro"/>
</dbReference>
<feature type="domain" description="2-oxoacid dehydrogenase acyltransferase catalytic" evidence="1">
    <location>
        <begin position="170"/>
        <end position="253"/>
    </location>
</feature>
<dbReference type="AlphaFoldDB" id="A0AAU9JNP3"/>
<feature type="domain" description="2-oxoacid dehydrogenase acyltransferase catalytic" evidence="1">
    <location>
        <begin position="10"/>
        <end position="118"/>
    </location>
</feature>
<comment type="caution">
    <text evidence="2">The sequence shown here is derived from an EMBL/GenBank/DDBJ whole genome shotgun (WGS) entry which is preliminary data.</text>
</comment>
<dbReference type="EMBL" id="CAJZBQ010000037">
    <property type="protein sequence ID" value="CAG9325100.1"/>
    <property type="molecule type" value="Genomic_DNA"/>
</dbReference>
<dbReference type="InterPro" id="IPR023213">
    <property type="entry name" value="CAT-like_dom_sf"/>
</dbReference>
<dbReference type="InterPro" id="IPR001078">
    <property type="entry name" value="2-oxoacid_DH_actylTfrase"/>
</dbReference>
<dbReference type="GO" id="GO:0045254">
    <property type="term" value="C:pyruvate dehydrogenase complex"/>
    <property type="evidence" value="ECO:0007669"/>
    <property type="project" value="InterPro"/>
</dbReference>
<accession>A0AAU9JNP3</accession>
<name>A0AAU9JNP3_9CILI</name>
<dbReference type="Pfam" id="PF00198">
    <property type="entry name" value="2-oxoacid_dh"/>
    <property type="match status" value="2"/>
</dbReference>
<protein>
    <recommendedName>
        <fullName evidence="1">2-oxoacid dehydrogenase acyltransferase catalytic domain-containing protein</fullName>
    </recommendedName>
</protein>
<dbReference type="PANTHER" id="PTHR23151">
    <property type="entry name" value="DIHYDROLIPOAMIDE ACETYL/SUCCINYL-TRANSFERASE-RELATED"/>
    <property type="match status" value="1"/>
</dbReference>
<dbReference type="GO" id="GO:0016746">
    <property type="term" value="F:acyltransferase activity"/>
    <property type="evidence" value="ECO:0007669"/>
    <property type="project" value="InterPro"/>
</dbReference>
<dbReference type="SUPFAM" id="SSF52777">
    <property type="entry name" value="CoA-dependent acyltransferases"/>
    <property type="match status" value="1"/>
</dbReference>
<dbReference type="PANTHER" id="PTHR23151:SF90">
    <property type="entry name" value="DIHYDROLIPOYLLYSINE-RESIDUE ACETYLTRANSFERASE COMPONENT OF PYRUVATE DEHYDROGENASE COMPLEX, MITOCHONDRIAL-RELATED"/>
    <property type="match status" value="1"/>
</dbReference>
<organism evidence="2 3">
    <name type="scientific">Blepharisma stoltei</name>
    <dbReference type="NCBI Taxonomy" id="1481888"/>
    <lineage>
        <taxon>Eukaryota</taxon>
        <taxon>Sar</taxon>
        <taxon>Alveolata</taxon>
        <taxon>Ciliophora</taxon>
        <taxon>Postciliodesmatophora</taxon>
        <taxon>Heterotrichea</taxon>
        <taxon>Heterotrichida</taxon>
        <taxon>Blepharismidae</taxon>
        <taxon>Blepharisma</taxon>
    </lineage>
</organism>
<reference evidence="2" key="1">
    <citation type="submission" date="2021-09" db="EMBL/GenBank/DDBJ databases">
        <authorList>
            <consortium name="AG Swart"/>
            <person name="Singh M."/>
            <person name="Singh A."/>
            <person name="Seah K."/>
            <person name="Emmerich C."/>
        </authorList>
    </citation>
    <scope>NUCLEOTIDE SEQUENCE</scope>
    <source>
        <strain evidence="2">ATCC30299</strain>
    </source>
</reference>
<keyword evidence="3" id="KW-1185">Reference proteome</keyword>
<evidence type="ECO:0000313" key="2">
    <source>
        <dbReference type="EMBL" id="CAG9325100.1"/>
    </source>
</evidence>
<gene>
    <name evidence="2" type="ORF">BSTOLATCC_MIC37846</name>
</gene>
<dbReference type="Gene3D" id="3.30.559.10">
    <property type="entry name" value="Chloramphenicol acetyltransferase-like domain"/>
    <property type="match status" value="1"/>
</dbReference>
<dbReference type="Proteomes" id="UP001162131">
    <property type="component" value="Unassembled WGS sequence"/>
</dbReference>
<dbReference type="InterPro" id="IPR045257">
    <property type="entry name" value="E2/Pdx1"/>
</dbReference>
<evidence type="ECO:0000313" key="3">
    <source>
        <dbReference type="Proteomes" id="UP001162131"/>
    </source>
</evidence>